<organism evidence="5 6">
    <name type="scientific">Chelativorans intermedius</name>
    <dbReference type="NCBI Taxonomy" id="515947"/>
    <lineage>
        <taxon>Bacteria</taxon>
        <taxon>Pseudomonadati</taxon>
        <taxon>Pseudomonadota</taxon>
        <taxon>Alphaproteobacteria</taxon>
        <taxon>Hyphomicrobiales</taxon>
        <taxon>Phyllobacteriaceae</taxon>
        <taxon>Chelativorans</taxon>
    </lineage>
</organism>
<evidence type="ECO:0000256" key="3">
    <source>
        <dbReference type="ARBA" id="ARBA00023295"/>
    </source>
</evidence>
<evidence type="ECO:0000313" key="5">
    <source>
        <dbReference type="EMBL" id="MFC0209145.1"/>
    </source>
</evidence>
<protein>
    <submittedName>
        <fullName evidence="5">Trehalase family glycosidase</fullName>
    </submittedName>
</protein>
<evidence type="ECO:0000259" key="4">
    <source>
        <dbReference type="Pfam" id="PF22422"/>
    </source>
</evidence>
<dbReference type="Proteomes" id="UP001589755">
    <property type="component" value="Unassembled WGS sequence"/>
</dbReference>
<dbReference type="InterPro" id="IPR012341">
    <property type="entry name" value="6hp_glycosidase-like_sf"/>
</dbReference>
<dbReference type="Pfam" id="PF22422">
    <property type="entry name" value="MGH1-like_GH"/>
    <property type="match status" value="1"/>
</dbReference>
<feature type="domain" description="Mannosylglycerate hydrolase MGH1-like glycoside hydrolase" evidence="4">
    <location>
        <begin position="33"/>
        <end position="414"/>
    </location>
</feature>
<evidence type="ECO:0000256" key="2">
    <source>
        <dbReference type="ARBA" id="ARBA00022801"/>
    </source>
</evidence>
<evidence type="ECO:0000256" key="1">
    <source>
        <dbReference type="ARBA" id="ARBA00010833"/>
    </source>
</evidence>
<dbReference type="Gene3D" id="1.50.10.10">
    <property type="match status" value="1"/>
</dbReference>
<dbReference type="InterPro" id="IPR004888">
    <property type="entry name" value="Glycoside_hydrolase_63"/>
</dbReference>
<dbReference type="GO" id="GO:0016798">
    <property type="term" value="F:hydrolase activity, acting on glycosyl bonds"/>
    <property type="evidence" value="ECO:0007669"/>
    <property type="project" value="UniProtKB-KW"/>
</dbReference>
<keyword evidence="2" id="KW-0378">Hydrolase</keyword>
<dbReference type="PANTHER" id="PTHR10412:SF11">
    <property type="entry name" value="MANNOSYL-OLIGOSACCHARIDE GLUCOSIDASE"/>
    <property type="match status" value="1"/>
</dbReference>
<dbReference type="RefSeq" id="WP_261520437.1">
    <property type="nucleotide sequence ID" value="NZ_JAODNW010000010.1"/>
</dbReference>
<keyword evidence="6" id="KW-1185">Reference proteome</keyword>
<dbReference type="EMBL" id="JBHLXD010000018">
    <property type="protein sequence ID" value="MFC0209145.1"/>
    <property type="molecule type" value="Genomic_DNA"/>
</dbReference>
<accession>A0ABV6D953</accession>
<name>A0ABV6D953_9HYPH</name>
<gene>
    <name evidence="5" type="ORF">ACFFJ2_12130</name>
</gene>
<comment type="caution">
    <text evidence="5">The sequence shown here is derived from an EMBL/GenBank/DDBJ whole genome shotgun (WGS) entry which is preliminary data.</text>
</comment>
<dbReference type="InterPro" id="IPR054491">
    <property type="entry name" value="MGH1-like_GH"/>
</dbReference>
<proteinExistence type="inferred from homology"/>
<reference evidence="5 6" key="1">
    <citation type="submission" date="2024-09" db="EMBL/GenBank/DDBJ databases">
        <authorList>
            <person name="Sun Q."/>
            <person name="Mori K."/>
        </authorList>
    </citation>
    <scope>NUCLEOTIDE SEQUENCE [LARGE SCALE GENOMIC DNA]</scope>
    <source>
        <strain evidence="5 6">CCM 8543</strain>
    </source>
</reference>
<dbReference type="PANTHER" id="PTHR10412">
    <property type="entry name" value="MANNOSYL-OLIGOSACCHARIDE GLUCOSIDASE"/>
    <property type="match status" value="1"/>
</dbReference>
<dbReference type="InterPro" id="IPR008928">
    <property type="entry name" value="6-hairpin_glycosidase_sf"/>
</dbReference>
<dbReference type="SUPFAM" id="SSF48208">
    <property type="entry name" value="Six-hairpin glycosidases"/>
    <property type="match status" value="1"/>
</dbReference>
<sequence length="432" mass="48833">MNREHRARLASQAAQILRENDRGAYTVPTKGLYPFQWNWDSCLTALGFASFDEDRAWREMETLFAHQWPDGMVPHIVFHQEDEGYFPGPEVWQTERPVPTSGITQPPVAGFAARRIHERSADKAESARRAAALVKKIDRWHAFLYTARDPRREGLVAIIHPWESGRDNAVDWDEPFRRVPHEGIAPYRRRDVEHADPAHRPTKEQYDRYLWLLEHFRHHGWDNELLHDVSPFRVVDPGFNAILIRSCADLAALAEELGMDAIARANRARAEKGLKALERLWSEAHGQYLCLDRTTDALIDSPSVGGLIPLLAAIPEVRARALGSRIEALGARCRFVVPSHDPADPRFDAKRYWRGPAWLIVNYLIADGLVAAGMDRVAEAIRASSLELIEKGGFAEYYDPMTGEPCGGNRFTWTAAMVLEFLNGAARQPAPA</sequence>
<keyword evidence="3 5" id="KW-0326">Glycosidase</keyword>
<comment type="similarity">
    <text evidence="1">Belongs to the glycosyl hydrolase 63 family.</text>
</comment>
<evidence type="ECO:0000313" key="6">
    <source>
        <dbReference type="Proteomes" id="UP001589755"/>
    </source>
</evidence>